<evidence type="ECO:0000259" key="9">
    <source>
        <dbReference type="Pfam" id="PF02872"/>
    </source>
</evidence>
<dbReference type="InterPro" id="IPR036907">
    <property type="entry name" value="5'-Nucleotdase_C_sf"/>
</dbReference>
<organism evidence="10 11">
    <name type="scientific">Talaromyces pinophilus</name>
    <name type="common">Penicillium pinophilum</name>
    <dbReference type="NCBI Taxonomy" id="128442"/>
    <lineage>
        <taxon>Eukaryota</taxon>
        <taxon>Fungi</taxon>
        <taxon>Dikarya</taxon>
        <taxon>Ascomycota</taxon>
        <taxon>Pezizomycotina</taxon>
        <taxon>Eurotiomycetes</taxon>
        <taxon>Eurotiomycetidae</taxon>
        <taxon>Eurotiales</taxon>
        <taxon>Trichocomaceae</taxon>
        <taxon>Talaromyces</taxon>
        <taxon>Talaromyces sect. Talaromyces</taxon>
    </lineage>
</organism>
<dbReference type="InterPro" id="IPR004843">
    <property type="entry name" value="Calcineurin-like_PHP"/>
</dbReference>
<evidence type="ECO:0000313" key="11">
    <source>
        <dbReference type="Proteomes" id="UP000053095"/>
    </source>
</evidence>
<feature type="compositionally biased region" description="Basic and acidic residues" evidence="7">
    <location>
        <begin position="591"/>
        <end position="605"/>
    </location>
</feature>
<dbReference type="Proteomes" id="UP000053095">
    <property type="component" value="Unassembled WGS sequence"/>
</dbReference>
<evidence type="ECO:0008006" key="12">
    <source>
        <dbReference type="Google" id="ProtNLM"/>
    </source>
</evidence>
<keyword evidence="5" id="KW-0804">Transcription</keyword>
<dbReference type="GO" id="GO:0009166">
    <property type="term" value="P:nucleotide catabolic process"/>
    <property type="evidence" value="ECO:0007669"/>
    <property type="project" value="InterPro"/>
</dbReference>
<dbReference type="Gene3D" id="4.10.240.10">
    <property type="entry name" value="Zn(2)-C6 fungal-type DNA-binding domain"/>
    <property type="match status" value="1"/>
</dbReference>
<feature type="region of interest" description="Disordered" evidence="7">
    <location>
        <begin position="535"/>
        <end position="564"/>
    </location>
</feature>
<dbReference type="Gene3D" id="3.90.780.10">
    <property type="entry name" value="5'-Nucleotidase, C-terminal domain"/>
    <property type="match status" value="1"/>
</dbReference>
<name>A0A478EB18_TALPI</name>
<evidence type="ECO:0000256" key="5">
    <source>
        <dbReference type="ARBA" id="ARBA00023163"/>
    </source>
</evidence>
<keyword evidence="2" id="KW-0732">Signal</keyword>
<dbReference type="GO" id="GO:0000981">
    <property type="term" value="F:DNA-binding transcription factor activity, RNA polymerase II-specific"/>
    <property type="evidence" value="ECO:0007669"/>
    <property type="project" value="InterPro"/>
</dbReference>
<dbReference type="PANTHER" id="PTHR11575">
    <property type="entry name" value="5'-NUCLEOTIDASE-RELATED"/>
    <property type="match status" value="1"/>
</dbReference>
<feature type="compositionally biased region" description="Basic and acidic residues" evidence="7">
    <location>
        <begin position="624"/>
        <end position="636"/>
    </location>
</feature>
<dbReference type="InterPro" id="IPR006179">
    <property type="entry name" value="5_nucleotidase/apyrase"/>
</dbReference>
<dbReference type="Pfam" id="PF02872">
    <property type="entry name" value="5_nucleotid_C"/>
    <property type="match status" value="1"/>
</dbReference>
<dbReference type="InterPro" id="IPR008334">
    <property type="entry name" value="5'-Nucleotdase_C"/>
</dbReference>
<evidence type="ECO:0000256" key="3">
    <source>
        <dbReference type="ARBA" id="ARBA00023015"/>
    </source>
</evidence>
<proteinExistence type="inferred from homology"/>
<dbReference type="InterPro" id="IPR029052">
    <property type="entry name" value="Metallo-depent_PP-like"/>
</dbReference>
<dbReference type="GO" id="GO:0016787">
    <property type="term" value="F:hydrolase activity"/>
    <property type="evidence" value="ECO:0007669"/>
    <property type="project" value="InterPro"/>
</dbReference>
<feature type="compositionally biased region" description="Low complexity" evidence="7">
    <location>
        <begin position="554"/>
        <end position="564"/>
    </location>
</feature>
<evidence type="ECO:0000256" key="7">
    <source>
        <dbReference type="SAM" id="MobiDB-lite"/>
    </source>
</evidence>
<gene>
    <name evidence="10" type="ORF">TCE0_044f16414</name>
</gene>
<dbReference type="SUPFAM" id="SSF57701">
    <property type="entry name" value="Zn2/Cys6 DNA-binding domain"/>
    <property type="match status" value="1"/>
</dbReference>
<evidence type="ECO:0000313" key="10">
    <source>
        <dbReference type="EMBL" id="GAM42436.1"/>
    </source>
</evidence>
<keyword evidence="6" id="KW-0539">Nucleus</keyword>
<dbReference type="PRINTS" id="PR01607">
    <property type="entry name" value="APYRASEFAMLY"/>
</dbReference>
<dbReference type="GO" id="GO:0003677">
    <property type="term" value="F:DNA binding"/>
    <property type="evidence" value="ECO:0007669"/>
    <property type="project" value="UniProtKB-KW"/>
</dbReference>
<dbReference type="CDD" id="cd00067">
    <property type="entry name" value="GAL4"/>
    <property type="match status" value="1"/>
</dbReference>
<feature type="region of interest" description="Disordered" evidence="7">
    <location>
        <begin position="576"/>
        <end position="643"/>
    </location>
</feature>
<dbReference type="SUPFAM" id="SSF55816">
    <property type="entry name" value="5'-nucleotidase (syn. UDP-sugar hydrolase), C-terminal domain"/>
    <property type="match status" value="1"/>
</dbReference>
<dbReference type="EMBL" id="DF933840">
    <property type="protein sequence ID" value="GAM42436.1"/>
    <property type="molecule type" value="Genomic_DNA"/>
</dbReference>
<dbReference type="PANTHER" id="PTHR11575:SF48">
    <property type="entry name" value="5'-NUCLEOTIDASE"/>
    <property type="match status" value="1"/>
</dbReference>
<reference evidence="11" key="1">
    <citation type="journal article" date="2015" name="Genome Announc.">
        <title>Draft genome sequence of Talaromyces cellulolyticus strain Y-94, a source of lignocellulosic biomass-degrading enzymes.</title>
        <authorList>
            <person name="Fujii T."/>
            <person name="Koike H."/>
            <person name="Sawayama S."/>
            <person name="Yano S."/>
            <person name="Inoue H."/>
        </authorList>
    </citation>
    <scope>NUCLEOTIDE SEQUENCE [LARGE SCALE GENOMIC DNA]</scope>
    <source>
        <strain evidence="11">Y-94</strain>
    </source>
</reference>
<accession>A0A478EB18</accession>
<dbReference type="Pfam" id="PF11951">
    <property type="entry name" value="Fungal_trans_2"/>
    <property type="match status" value="1"/>
</dbReference>
<feature type="domain" description="Calcineurin-like phosphoesterase" evidence="8">
    <location>
        <begin position="26"/>
        <end position="240"/>
    </location>
</feature>
<evidence type="ECO:0000256" key="4">
    <source>
        <dbReference type="ARBA" id="ARBA00023125"/>
    </source>
</evidence>
<keyword evidence="11" id="KW-1185">Reference proteome</keyword>
<evidence type="ECO:0000256" key="2">
    <source>
        <dbReference type="ARBA" id="ARBA00022729"/>
    </source>
</evidence>
<sequence length="1258" mass="140437">MSSAPDIDEGLTITYSSGREGAPDLRLIHYNDVYHVEPGSSDPIGGVERFQTVMNDYRTAPQYNGLSDVITLFSGDVFNPSLESTVTKGQHMIPFLNKIGTDVACIGNHDLDFGVAQFRHLRSQCKFPWLLANVLDPALGDNVPLANCEKTVMLTSSNGIKIGIIGLGEREWLGTINSLPPGLIYKSASQTAIELVPELRKQGAEIVIALTHQREPNDIKLAEKVPAGLIDIILGGHDHFYAHSVINDIHVLRSGTDFRQLSYIEAFRKPESKGWDFNITRRDIVRSIPVDPECQVLVDKLTSTLKAKLEKPVGYTASALDGRFTTVRTRESNLGNFICDLMRYYYHADCAIMAGGTIRGDQVYPPGLLRLKDVLNCFPFEDPVVVIKVTGQDLVEALENGVSQLPALEGRFPQVSNITFEYTASSPPGSRINWVKVGDKSVDYKKQYTLATRGYMARGKDGYTSLLVQSEGGEIEEVVSEENGLLISAILRQYFLSLKVMGKWKRMSASLHKHWDSVHSRLHAQVGGNWIKSPSPAVERREPSMLNNDPFGSTTTTTNPTTTTTTTILERRIQYTHTRKEPRPHLRRYGRYYEPRRHHTHDGTSIHKSTPPLSTSYSSSDDSSVTRRSIDSHLDSDSDSEPEILVSSYEETNYITTTATSPADEEQRIRLARKVLKKWMRLAGVHGKTSVVDEAGEEFTPSWTWGIAPRIRRVKCGEEKPKCHRCASTGRACDYKNASPFSSVLTQKKRTTSDLSSSMQPDITTYPVQQHERRSFEYYFHRAGPALSGVLDVNFWCGIVLQTCRSEPAIWDAIVSMSALYESPPKPKPQFILETSGPINDETRTERHHEALGWYSRSLTSLHRKVNQGTADIVVVLVSCAIFSIIEVLQGNLWAAVMMQKHATDLIMTTMATTKDTKSATYITLTTMIVPFFMRMDAFGLVLNDDLVVSRNSTRISGALRLEGGFTTLSGAGTALYALVAEWKVFNRDAFQNFRGVMDDRNTAEVKSLIARQADLKNRLLCWHEQLLSLEAMDKCKNPEARGNSSAGKTGGAIALLLMVYTITLIQTQTALSDDETVYDRYEANFAQIIDYAPIALTATAIDDEGSLQPHFTFELGIGLPLFNTVLKCRSPSLRRQALRHLIQTPPIQSIYTGIHAADLLAGLIAIEEDRLFYEAAITNSNSNGKIVLDTVLGMPGRIPTLTERIRDYMLLPPGPTAETQMYFWVRYTRNEANGRDGEWKLIEEESRILSRLQSGYK</sequence>
<dbReference type="InterPro" id="IPR001138">
    <property type="entry name" value="Zn2Cys6_DnaBD"/>
</dbReference>
<dbReference type="AlphaFoldDB" id="A0A478EB18"/>
<dbReference type="GO" id="GO:0008270">
    <property type="term" value="F:zinc ion binding"/>
    <property type="evidence" value="ECO:0007669"/>
    <property type="project" value="InterPro"/>
</dbReference>
<keyword evidence="3" id="KW-0805">Transcription regulation</keyword>
<evidence type="ECO:0000256" key="6">
    <source>
        <dbReference type="ARBA" id="ARBA00023242"/>
    </source>
</evidence>
<keyword evidence="4" id="KW-0238">DNA-binding</keyword>
<feature type="compositionally biased region" description="Low complexity" evidence="7">
    <location>
        <begin position="609"/>
        <end position="623"/>
    </location>
</feature>
<dbReference type="InterPro" id="IPR021858">
    <property type="entry name" value="Fun_TF"/>
</dbReference>
<evidence type="ECO:0000259" key="8">
    <source>
        <dbReference type="Pfam" id="PF00149"/>
    </source>
</evidence>
<evidence type="ECO:0000256" key="1">
    <source>
        <dbReference type="ARBA" id="ARBA00006654"/>
    </source>
</evidence>
<dbReference type="Gene3D" id="3.60.21.10">
    <property type="match status" value="1"/>
</dbReference>
<protein>
    <recommendedName>
        <fullName evidence="12">5'-nucleotidase</fullName>
    </recommendedName>
</protein>
<comment type="similarity">
    <text evidence="1">Belongs to the 5'-nucleotidase family.</text>
</comment>
<dbReference type="InterPro" id="IPR036864">
    <property type="entry name" value="Zn2-C6_fun-type_DNA-bd_sf"/>
</dbReference>
<feature type="domain" description="5'-Nucleotidase C-terminal" evidence="9">
    <location>
        <begin position="315"/>
        <end position="465"/>
    </location>
</feature>
<dbReference type="Pfam" id="PF00149">
    <property type="entry name" value="Metallophos"/>
    <property type="match status" value="1"/>
</dbReference>
<dbReference type="SUPFAM" id="SSF56300">
    <property type="entry name" value="Metallo-dependent phosphatases"/>
    <property type="match status" value="1"/>
</dbReference>